<dbReference type="AlphaFoldDB" id="A0A7D4TGA8"/>
<accession>A0A7D4TGA8</accession>
<name>A0A7D4TGA8_9MICO</name>
<gene>
    <name evidence="1" type="ORF">HQM25_07220</name>
</gene>
<evidence type="ECO:0000313" key="2">
    <source>
        <dbReference type="Proteomes" id="UP000502498"/>
    </source>
</evidence>
<sequence>MADTPLTPHQAAGPVAVAVRLKDPEREAIARRNLAEAKIADAIDKALAAAPPLNNQQIHRLTGLLRAGGVR</sequence>
<dbReference type="RefSeq" id="WP_172989622.1">
    <property type="nucleotide sequence ID" value="NZ_CP054038.1"/>
</dbReference>
<dbReference type="EMBL" id="CP054038">
    <property type="protein sequence ID" value="QKJ19181.1"/>
    <property type="molecule type" value="Genomic_DNA"/>
</dbReference>
<dbReference type="Proteomes" id="UP000502498">
    <property type="component" value="Chromosome"/>
</dbReference>
<reference evidence="1 2" key="1">
    <citation type="submission" date="2020-05" db="EMBL/GenBank/DDBJ databases">
        <title>Strain PA2F3 complete genome.</title>
        <authorList>
            <person name="Kim Y.-S."/>
            <person name="Kim S.-J."/>
            <person name="Jung H.-k."/>
            <person name="Kim S.-E."/>
            <person name="Kim K.-H."/>
        </authorList>
    </citation>
    <scope>NUCLEOTIDE SEQUENCE [LARGE SCALE GENOMIC DNA]</scope>
    <source>
        <strain evidence="1 2">PA2F3</strain>
    </source>
</reference>
<evidence type="ECO:0000313" key="1">
    <source>
        <dbReference type="EMBL" id="QKJ19181.1"/>
    </source>
</evidence>
<protein>
    <recommendedName>
        <fullName evidence="3">CopG family transcriptional regulator</fullName>
    </recommendedName>
</protein>
<organism evidence="1 2">
    <name type="scientific">Microbacterium hominis</name>
    <dbReference type="NCBI Taxonomy" id="162426"/>
    <lineage>
        <taxon>Bacteria</taxon>
        <taxon>Bacillati</taxon>
        <taxon>Actinomycetota</taxon>
        <taxon>Actinomycetes</taxon>
        <taxon>Micrococcales</taxon>
        <taxon>Microbacteriaceae</taxon>
        <taxon>Microbacterium</taxon>
    </lineage>
</organism>
<evidence type="ECO:0008006" key="3">
    <source>
        <dbReference type="Google" id="ProtNLM"/>
    </source>
</evidence>
<proteinExistence type="predicted"/>